<keyword evidence="4" id="KW-0808">Transferase</keyword>
<dbReference type="InterPro" id="IPR029055">
    <property type="entry name" value="Ntn_hydrolases_N"/>
</dbReference>
<accession>A0A6A0HCM1</accession>
<reference evidence="8" key="1">
    <citation type="submission" date="2014-08" db="EMBL/GenBank/DDBJ databases">
        <authorList>
            <person name="Murali S."/>
            <person name="Richards S."/>
            <person name="Bandaranaike D."/>
            <person name="Bellair M."/>
            <person name="Blankenburg K."/>
            <person name="Chao H."/>
            <person name="Dinh H."/>
            <person name="Doddapaneni H."/>
            <person name="Dugan-Rocha S."/>
            <person name="Elkadiri S."/>
            <person name="Gnanaolivu R."/>
            <person name="Hughes D."/>
            <person name="Lee S."/>
            <person name="Li M."/>
            <person name="Ming W."/>
            <person name="Munidasa M."/>
            <person name="Muniz J."/>
            <person name="Nguyen L."/>
            <person name="Osuji N."/>
            <person name="Pu L.-L."/>
            <person name="Puazo M."/>
            <person name="Skinner E."/>
            <person name="Qu C."/>
            <person name="Quiroz J."/>
            <person name="Raj R."/>
            <person name="Weissenberger G."/>
            <person name="Xin Y."/>
            <person name="Zou X."/>
            <person name="Han Y."/>
            <person name="Worley K."/>
            <person name="Muzny D."/>
            <person name="Gibbs R."/>
        </authorList>
    </citation>
    <scope>NUCLEOTIDE SEQUENCE</scope>
    <source>
        <strain evidence="8">HAZT.00-mixed</strain>
        <tissue evidence="8">Whole organism</tissue>
    </source>
</reference>
<dbReference type="Proteomes" id="UP000711488">
    <property type="component" value="Unassembled WGS sequence"/>
</dbReference>
<dbReference type="GO" id="GO:0006487">
    <property type="term" value="P:protein N-linked glycosylation"/>
    <property type="evidence" value="ECO:0007669"/>
    <property type="project" value="TreeGrafter"/>
</dbReference>
<keyword evidence="5" id="KW-0315">Glutamine amidotransferase</keyword>
<evidence type="ECO:0000313" key="8">
    <source>
        <dbReference type="EMBL" id="KAA0203516.1"/>
    </source>
</evidence>
<organism evidence="8">
    <name type="scientific">Hyalella azteca</name>
    <name type="common">Amphipod</name>
    <dbReference type="NCBI Taxonomy" id="294128"/>
    <lineage>
        <taxon>Eukaryota</taxon>
        <taxon>Metazoa</taxon>
        <taxon>Ecdysozoa</taxon>
        <taxon>Arthropoda</taxon>
        <taxon>Crustacea</taxon>
        <taxon>Multicrustacea</taxon>
        <taxon>Malacostraca</taxon>
        <taxon>Eumalacostraca</taxon>
        <taxon>Peracarida</taxon>
        <taxon>Amphipoda</taxon>
        <taxon>Senticaudata</taxon>
        <taxon>Talitrida</taxon>
        <taxon>Talitroidea</taxon>
        <taxon>Hyalellidae</taxon>
        <taxon>Hyalella</taxon>
    </lineage>
</organism>
<evidence type="ECO:0000256" key="5">
    <source>
        <dbReference type="ARBA" id="ARBA00022962"/>
    </source>
</evidence>
<dbReference type="PANTHER" id="PTHR10937:SF0">
    <property type="entry name" value="GLUTAMINE--FRUCTOSE-6-PHOSPHATE TRANSAMINASE (ISOMERIZING)"/>
    <property type="match status" value="1"/>
</dbReference>
<reference evidence="8" key="2">
    <citation type="journal article" date="2018" name="Environ. Sci. Technol.">
        <title>The Toxicogenome of Hyalella azteca: A Model for Sediment Ecotoxicology and Evolutionary Toxicology.</title>
        <authorList>
            <person name="Poynton H.C."/>
            <person name="Hasenbein S."/>
            <person name="Benoit J.B."/>
            <person name="Sepulveda M.S."/>
            <person name="Poelchau M.F."/>
            <person name="Hughes D.S.T."/>
            <person name="Murali S.C."/>
            <person name="Chen S."/>
            <person name="Glastad K.M."/>
            <person name="Goodisman M.A.D."/>
            <person name="Werren J.H."/>
            <person name="Vineis J.H."/>
            <person name="Bowen J.L."/>
            <person name="Friedrich M."/>
            <person name="Jones J."/>
            <person name="Robertson H.M."/>
            <person name="Feyereisen R."/>
            <person name="Mechler-Hickson A."/>
            <person name="Mathers N."/>
            <person name="Lee C.E."/>
            <person name="Colbourne J.K."/>
            <person name="Biales A."/>
            <person name="Johnston J.S."/>
            <person name="Wellborn G.A."/>
            <person name="Rosendale A.J."/>
            <person name="Cridge A.G."/>
            <person name="Munoz-Torres M.C."/>
            <person name="Bain P.A."/>
            <person name="Manny A.R."/>
            <person name="Major K.M."/>
            <person name="Lambert F.N."/>
            <person name="Vulpe C.D."/>
            <person name="Tuck P."/>
            <person name="Blalock B.J."/>
            <person name="Lin Y.Y."/>
            <person name="Smith M.E."/>
            <person name="Ochoa-Acuna H."/>
            <person name="Chen M.M."/>
            <person name="Childers C.P."/>
            <person name="Qu J."/>
            <person name="Dugan S."/>
            <person name="Lee S.L."/>
            <person name="Chao H."/>
            <person name="Dinh H."/>
            <person name="Han Y."/>
            <person name="Doddapaneni H."/>
            <person name="Worley K.C."/>
            <person name="Muzny D.M."/>
            <person name="Gibbs R.A."/>
            <person name="Richards S."/>
        </authorList>
    </citation>
    <scope>NUCLEOTIDE SEQUENCE</scope>
    <source>
        <strain evidence="8">HAZT.00-mixed</strain>
        <tissue evidence="8">Whole organism</tissue>
    </source>
</reference>
<reference evidence="8" key="3">
    <citation type="submission" date="2019-06" db="EMBL/GenBank/DDBJ databases">
        <authorList>
            <person name="Poynton C."/>
            <person name="Hasenbein S."/>
            <person name="Benoit J.B."/>
            <person name="Sepulveda M.S."/>
            <person name="Poelchau M.F."/>
            <person name="Murali S.C."/>
            <person name="Chen S."/>
            <person name="Glastad K.M."/>
            <person name="Werren J.H."/>
            <person name="Vineis J.H."/>
            <person name="Bowen J.L."/>
            <person name="Friedrich M."/>
            <person name="Jones J."/>
            <person name="Robertson H.M."/>
            <person name="Feyereisen R."/>
            <person name="Mechler-Hickson A."/>
            <person name="Mathers N."/>
            <person name="Lee C.E."/>
            <person name="Colbourne J.K."/>
            <person name="Biales A."/>
            <person name="Johnston J.S."/>
            <person name="Wellborn G.A."/>
            <person name="Rosendale A.J."/>
            <person name="Cridge A.G."/>
            <person name="Munoz-Torres M.C."/>
            <person name="Bain P.A."/>
            <person name="Manny A.R."/>
            <person name="Major K.M."/>
            <person name="Lambert F.N."/>
            <person name="Vulpe C.D."/>
            <person name="Tuck P."/>
            <person name="Blalock B.J."/>
            <person name="Lin Y.-Y."/>
            <person name="Smith M.E."/>
            <person name="Ochoa-Acuna H."/>
            <person name="Chen M.-J.M."/>
            <person name="Childers C.P."/>
            <person name="Qu J."/>
            <person name="Dugan S."/>
            <person name="Lee S.L."/>
            <person name="Chao H."/>
            <person name="Dinh H."/>
            <person name="Han Y."/>
            <person name="Doddapaneni H."/>
            <person name="Worley K.C."/>
            <person name="Muzny D.M."/>
            <person name="Gibbs R.A."/>
            <person name="Richards S."/>
        </authorList>
    </citation>
    <scope>NUCLEOTIDE SEQUENCE</scope>
    <source>
        <strain evidence="8">HAZT.00-mixed</strain>
        <tissue evidence="8">Whole organism</tissue>
    </source>
</reference>
<dbReference type="EMBL" id="JQDR03001487">
    <property type="protein sequence ID" value="KAA0203516.1"/>
    <property type="molecule type" value="Genomic_DNA"/>
</dbReference>
<dbReference type="AlphaFoldDB" id="A0A6A0HCM1"/>
<evidence type="ECO:0000256" key="3">
    <source>
        <dbReference type="ARBA" id="ARBA00022576"/>
    </source>
</evidence>
<comment type="caution">
    <text evidence="8">The sequence shown here is derived from an EMBL/GenBank/DDBJ whole genome shotgun (WGS) entry which is preliminary data.</text>
</comment>
<proteinExistence type="predicted"/>
<keyword evidence="6" id="KW-0175">Coiled coil</keyword>
<comment type="catalytic activity">
    <reaction evidence="1">
        <text>D-fructose 6-phosphate + L-glutamine = D-glucosamine 6-phosphate + L-glutamate</text>
        <dbReference type="Rhea" id="RHEA:13237"/>
        <dbReference type="ChEBI" id="CHEBI:29985"/>
        <dbReference type="ChEBI" id="CHEBI:58359"/>
        <dbReference type="ChEBI" id="CHEBI:58725"/>
        <dbReference type="ChEBI" id="CHEBI:61527"/>
        <dbReference type="EC" id="2.6.1.16"/>
    </reaction>
</comment>
<feature type="domain" description="Glutamine amidotransferase type-2" evidence="7">
    <location>
        <begin position="1"/>
        <end position="72"/>
    </location>
</feature>
<keyword evidence="3" id="KW-0032">Aminotransferase</keyword>
<dbReference type="PANTHER" id="PTHR10937">
    <property type="entry name" value="GLUCOSAMINE--FRUCTOSE-6-PHOSPHATE AMINOTRANSFERASE, ISOMERIZING"/>
    <property type="match status" value="1"/>
</dbReference>
<evidence type="ECO:0000259" key="7">
    <source>
        <dbReference type="PROSITE" id="PS51278"/>
    </source>
</evidence>
<dbReference type="GO" id="GO:0006002">
    <property type="term" value="P:fructose 6-phosphate metabolic process"/>
    <property type="evidence" value="ECO:0007669"/>
    <property type="project" value="TreeGrafter"/>
</dbReference>
<feature type="non-terminal residue" evidence="8">
    <location>
        <position position="72"/>
    </location>
</feature>
<protein>
    <recommendedName>
        <fullName evidence="2">glutamine--fructose-6-phosphate transaminase (isomerizing)</fullName>
        <ecNumber evidence="2">2.6.1.16</ecNumber>
    </recommendedName>
</protein>
<name>A0A6A0HCM1_HYAAZ</name>
<evidence type="ECO:0000256" key="4">
    <source>
        <dbReference type="ARBA" id="ARBA00022679"/>
    </source>
</evidence>
<dbReference type="GO" id="GO:0006047">
    <property type="term" value="P:UDP-N-acetylglucosamine metabolic process"/>
    <property type="evidence" value="ECO:0007669"/>
    <property type="project" value="TreeGrafter"/>
</dbReference>
<dbReference type="GO" id="GO:0004360">
    <property type="term" value="F:glutamine-fructose-6-phosphate transaminase (isomerizing) activity"/>
    <property type="evidence" value="ECO:0007669"/>
    <property type="project" value="UniProtKB-EC"/>
</dbReference>
<gene>
    <name evidence="8" type="ORF">HAZT_HAZT007646</name>
</gene>
<sequence>MNYLTPKRRAEIIDLLIRGLERLEYRGYDSAGIGIDSLSEGVTLIKQEGKVKRLRDEIERLKDSLDMDRELD</sequence>
<dbReference type="InterPro" id="IPR017932">
    <property type="entry name" value="GATase_2_dom"/>
</dbReference>
<dbReference type="Gene3D" id="3.60.20.10">
    <property type="entry name" value="Glutamine Phosphoribosylpyrophosphate, subunit 1, domain 1"/>
    <property type="match status" value="1"/>
</dbReference>
<feature type="coiled-coil region" evidence="6">
    <location>
        <begin position="44"/>
        <end position="71"/>
    </location>
</feature>
<dbReference type="PROSITE" id="PS51278">
    <property type="entry name" value="GATASE_TYPE_2"/>
    <property type="match status" value="1"/>
</dbReference>
<evidence type="ECO:0000256" key="6">
    <source>
        <dbReference type="SAM" id="Coils"/>
    </source>
</evidence>
<evidence type="ECO:0000256" key="1">
    <source>
        <dbReference type="ARBA" id="ARBA00001031"/>
    </source>
</evidence>
<dbReference type="SUPFAM" id="SSF56235">
    <property type="entry name" value="N-terminal nucleophile aminohydrolases (Ntn hydrolases)"/>
    <property type="match status" value="1"/>
</dbReference>
<evidence type="ECO:0000256" key="2">
    <source>
        <dbReference type="ARBA" id="ARBA00012916"/>
    </source>
</evidence>
<dbReference type="EC" id="2.6.1.16" evidence="2"/>